<evidence type="ECO:0000256" key="4">
    <source>
        <dbReference type="ARBA" id="ARBA00022827"/>
    </source>
</evidence>
<evidence type="ECO:0000259" key="9">
    <source>
        <dbReference type="Pfam" id="PF02771"/>
    </source>
</evidence>
<dbReference type="Pfam" id="PF00441">
    <property type="entry name" value="Acyl-CoA_dh_1"/>
    <property type="match status" value="1"/>
</dbReference>
<comment type="similarity">
    <text evidence="2 6">Belongs to the acyl-CoA dehydrogenase family.</text>
</comment>
<gene>
    <name evidence="10" type="primary">pimD</name>
    <name evidence="10" type="ORF">GCM10009823_17300</name>
</gene>
<dbReference type="RefSeq" id="WP_344336894.1">
    <property type="nucleotide sequence ID" value="NZ_BAAAPZ010000006.1"/>
</dbReference>
<name>A0ABP5IEC9_9MICO</name>
<keyword evidence="3 6" id="KW-0285">Flavoprotein</keyword>
<proteinExistence type="inferred from homology"/>
<dbReference type="PANTHER" id="PTHR43884">
    <property type="entry name" value="ACYL-COA DEHYDROGENASE"/>
    <property type="match status" value="1"/>
</dbReference>
<dbReference type="InterPro" id="IPR006091">
    <property type="entry name" value="Acyl-CoA_Oxase/DH_mid-dom"/>
</dbReference>
<accession>A0ABP5IEC9</accession>
<evidence type="ECO:0000259" key="8">
    <source>
        <dbReference type="Pfam" id="PF02770"/>
    </source>
</evidence>
<evidence type="ECO:0000256" key="2">
    <source>
        <dbReference type="ARBA" id="ARBA00009347"/>
    </source>
</evidence>
<dbReference type="InterPro" id="IPR037069">
    <property type="entry name" value="AcylCoA_DH/ox_N_sf"/>
</dbReference>
<protein>
    <submittedName>
        <fullName evidence="10">Pimeloyl-CoA dehydrogenase small subunit</fullName>
    </submittedName>
</protein>
<evidence type="ECO:0000259" key="7">
    <source>
        <dbReference type="Pfam" id="PF00441"/>
    </source>
</evidence>
<dbReference type="Gene3D" id="1.20.140.10">
    <property type="entry name" value="Butyryl-CoA Dehydrogenase, subunit A, domain 3"/>
    <property type="match status" value="1"/>
</dbReference>
<dbReference type="SUPFAM" id="SSF56645">
    <property type="entry name" value="Acyl-CoA dehydrogenase NM domain-like"/>
    <property type="match status" value="1"/>
</dbReference>
<evidence type="ECO:0000256" key="3">
    <source>
        <dbReference type="ARBA" id="ARBA00022630"/>
    </source>
</evidence>
<dbReference type="SUPFAM" id="SSF47203">
    <property type="entry name" value="Acyl-CoA dehydrogenase C-terminal domain-like"/>
    <property type="match status" value="1"/>
</dbReference>
<feature type="domain" description="Acyl-CoA oxidase/dehydrogenase middle" evidence="8">
    <location>
        <begin position="122"/>
        <end position="207"/>
    </location>
</feature>
<dbReference type="PANTHER" id="PTHR43884:SF20">
    <property type="entry name" value="ACYL-COA DEHYDROGENASE FADE28"/>
    <property type="match status" value="1"/>
</dbReference>
<keyword evidence="4 6" id="KW-0274">FAD</keyword>
<dbReference type="Proteomes" id="UP001500984">
    <property type="component" value="Unassembled WGS sequence"/>
</dbReference>
<keyword evidence="5 6" id="KW-0560">Oxidoreductase</keyword>
<dbReference type="InterPro" id="IPR036250">
    <property type="entry name" value="AcylCo_DH-like_C"/>
</dbReference>
<evidence type="ECO:0000313" key="10">
    <source>
        <dbReference type="EMBL" id="GAA2096935.1"/>
    </source>
</evidence>
<feature type="domain" description="Acyl-CoA dehydrogenase/oxidase C-terminal" evidence="7">
    <location>
        <begin position="226"/>
        <end position="357"/>
    </location>
</feature>
<reference evidence="11" key="1">
    <citation type="journal article" date="2019" name="Int. J. Syst. Evol. Microbiol.">
        <title>The Global Catalogue of Microorganisms (GCM) 10K type strain sequencing project: providing services to taxonomists for standard genome sequencing and annotation.</title>
        <authorList>
            <consortium name="The Broad Institute Genomics Platform"/>
            <consortium name="The Broad Institute Genome Sequencing Center for Infectious Disease"/>
            <person name="Wu L."/>
            <person name="Ma J."/>
        </authorList>
    </citation>
    <scope>NUCLEOTIDE SEQUENCE [LARGE SCALE GENOMIC DNA]</scope>
    <source>
        <strain evidence="11">JCM 15900</strain>
    </source>
</reference>
<dbReference type="Pfam" id="PF02771">
    <property type="entry name" value="Acyl-CoA_dh_N"/>
    <property type="match status" value="1"/>
</dbReference>
<evidence type="ECO:0000256" key="5">
    <source>
        <dbReference type="ARBA" id="ARBA00023002"/>
    </source>
</evidence>
<sequence length="389" mass="40288">MDLELTEDQRELKSTVARLLKSEYDAATREEILNSDAGWSREKWETFAELGLLGLPFSEDYEGADMGFAEVAVVMEEFGRALVLEPYLSTVVLGGGLVNAAGTDAQKAEILPGVVAGETLLAFAGYEPTGRYDLTSPATSATEAGDGHTLTGEKTAVLGAADADTFVVSAAADGGVGLFLVAADASGVSVSGRTQADGVRTGSVRFDGAPAVRLGSGDASAIIEKVIDTANAALAAEAVGAMEASLQMTAEYLKTREQFGAPIGVNQALQHRAADAYATLEGAKSMALYAKLAIAGEEAAAASGEGAVDSKSRHRDVLAAKLVIDNAAREISQESIQMHGGIGMTMEYPIGHYAKRLTVITKTFDDKDEVAQALAAQGGLLEPHAADLA</sequence>
<dbReference type="Gene3D" id="1.10.540.10">
    <property type="entry name" value="Acyl-CoA dehydrogenase/oxidase, N-terminal domain"/>
    <property type="match status" value="1"/>
</dbReference>
<dbReference type="InterPro" id="IPR009100">
    <property type="entry name" value="AcylCoA_DH/oxidase_NM_dom_sf"/>
</dbReference>
<dbReference type="InterPro" id="IPR013786">
    <property type="entry name" value="AcylCoA_DH/ox_N"/>
</dbReference>
<dbReference type="CDD" id="cd00567">
    <property type="entry name" value="ACAD"/>
    <property type="match status" value="1"/>
</dbReference>
<evidence type="ECO:0000313" key="11">
    <source>
        <dbReference type="Proteomes" id="UP001500984"/>
    </source>
</evidence>
<dbReference type="EMBL" id="BAAAPZ010000006">
    <property type="protein sequence ID" value="GAA2096935.1"/>
    <property type="molecule type" value="Genomic_DNA"/>
</dbReference>
<comment type="cofactor">
    <cofactor evidence="1 6">
        <name>FAD</name>
        <dbReference type="ChEBI" id="CHEBI:57692"/>
    </cofactor>
</comment>
<feature type="domain" description="Acyl-CoA dehydrogenase/oxidase N-terminal" evidence="9">
    <location>
        <begin position="6"/>
        <end position="118"/>
    </location>
</feature>
<dbReference type="InterPro" id="IPR009075">
    <property type="entry name" value="AcylCo_DH/oxidase_C"/>
</dbReference>
<organism evidence="10 11">
    <name type="scientific">Brevibacterium salitolerans</name>
    <dbReference type="NCBI Taxonomy" id="1403566"/>
    <lineage>
        <taxon>Bacteria</taxon>
        <taxon>Bacillati</taxon>
        <taxon>Actinomycetota</taxon>
        <taxon>Actinomycetes</taxon>
        <taxon>Micrococcales</taxon>
        <taxon>Brevibacteriaceae</taxon>
        <taxon>Brevibacterium</taxon>
    </lineage>
</organism>
<dbReference type="Gene3D" id="2.40.110.10">
    <property type="entry name" value="Butyryl-CoA Dehydrogenase, subunit A, domain 2"/>
    <property type="match status" value="1"/>
</dbReference>
<keyword evidence="11" id="KW-1185">Reference proteome</keyword>
<evidence type="ECO:0000256" key="6">
    <source>
        <dbReference type="RuleBase" id="RU362125"/>
    </source>
</evidence>
<evidence type="ECO:0000256" key="1">
    <source>
        <dbReference type="ARBA" id="ARBA00001974"/>
    </source>
</evidence>
<dbReference type="Pfam" id="PF02770">
    <property type="entry name" value="Acyl-CoA_dh_M"/>
    <property type="match status" value="1"/>
</dbReference>
<comment type="caution">
    <text evidence="10">The sequence shown here is derived from an EMBL/GenBank/DDBJ whole genome shotgun (WGS) entry which is preliminary data.</text>
</comment>
<dbReference type="InterPro" id="IPR046373">
    <property type="entry name" value="Acyl-CoA_Oxase/DH_mid-dom_sf"/>
</dbReference>